<feature type="transmembrane region" description="Helical" evidence="1">
    <location>
        <begin position="89"/>
        <end position="108"/>
    </location>
</feature>
<name>A0A0D3IGF6_EMIH1</name>
<keyword evidence="3" id="KW-1185">Reference proteome</keyword>
<dbReference type="AlphaFoldDB" id="A0A0D3IGF6"/>
<keyword evidence="1" id="KW-1133">Transmembrane helix</keyword>
<evidence type="ECO:0000313" key="3">
    <source>
        <dbReference type="Proteomes" id="UP000013827"/>
    </source>
</evidence>
<evidence type="ECO:0000256" key="1">
    <source>
        <dbReference type="SAM" id="Phobius"/>
    </source>
</evidence>
<organism evidence="2 3">
    <name type="scientific">Emiliania huxleyi (strain CCMP1516)</name>
    <dbReference type="NCBI Taxonomy" id="280463"/>
    <lineage>
        <taxon>Eukaryota</taxon>
        <taxon>Haptista</taxon>
        <taxon>Haptophyta</taxon>
        <taxon>Prymnesiophyceae</taxon>
        <taxon>Isochrysidales</taxon>
        <taxon>Noelaerhabdaceae</taxon>
        <taxon>Emiliania</taxon>
    </lineage>
</organism>
<keyword evidence="1" id="KW-0472">Membrane</keyword>
<dbReference type="KEGG" id="ehx:EMIHUDRAFT_460851"/>
<protein>
    <submittedName>
        <fullName evidence="2">Uncharacterized protein</fullName>
    </submittedName>
</protein>
<dbReference type="Proteomes" id="UP000013827">
    <property type="component" value="Unassembled WGS sequence"/>
</dbReference>
<keyword evidence="1" id="KW-0812">Transmembrane</keyword>
<dbReference type="RefSeq" id="XP_005762770.1">
    <property type="nucleotide sequence ID" value="XM_005762713.1"/>
</dbReference>
<dbReference type="HOGENOM" id="CLU_2115292_0_0_1"/>
<feature type="transmembrane region" description="Helical" evidence="1">
    <location>
        <begin position="23"/>
        <end position="43"/>
    </location>
</feature>
<dbReference type="EnsemblProtists" id="EOD10341">
    <property type="protein sequence ID" value="EOD10341"/>
    <property type="gene ID" value="EMIHUDRAFT_460851"/>
</dbReference>
<reference evidence="2" key="2">
    <citation type="submission" date="2024-10" db="UniProtKB">
        <authorList>
            <consortium name="EnsemblProtists"/>
        </authorList>
    </citation>
    <scope>IDENTIFICATION</scope>
</reference>
<evidence type="ECO:0000313" key="2">
    <source>
        <dbReference type="EnsemblProtists" id="EOD10341"/>
    </source>
</evidence>
<accession>A0A0D3IGF6</accession>
<feature type="transmembrane region" description="Helical" evidence="1">
    <location>
        <begin position="50"/>
        <end position="69"/>
    </location>
</feature>
<reference evidence="3" key="1">
    <citation type="journal article" date="2013" name="Nature">
        <title>Pan genome of the phytoplankton Emiliania underpins its global distribution.</title>
        <authorList>
            <person name="Read B.A."/>
            <person name="Kegel J."/>
            <person name="Klute M.J."/>
            <person name="Kuo A."/>
            <person name="Lefebvre S.C."/>
            <person name="Maumus F."/>
            <person name="Mayer C."/>
            <person name="Miller J."/>
            <person name="Monier A."/>
            <person name="Salamov A."/>
            <person name="Young J."/>
            <person name="Aguilar M."/>
            <person name="Claverie J.M."/>
            <person name="Frickenhaus S."/>
            <person name="Gonzalez K."/>
            <person name="Herman E.K."/>
            <person name="Lin Y.C."/>
            <person name="Napier J."/>
            <person name="Ogata H."/>
            <person name="Sarno A.F."/>
            <person name="Shmutz J."/>
            <person name="Schroeder D."/>
            <person name="de Vargas C."/>
            <person name="Verret F."/>
            <person name="von Dassow P."/>
            <person name="Valentin K."/>
            <person name="Van de Peer Y."/>
            <person name="Wheeler G."/>
            <person name="Dacks J.B."/>
            <person name="Delwiche C.F."/>
            <person name="Dyhrman S.T."/>
            <person name="Glockner G."/>
            <person name="John U."/>
            <person name="Richards T."/>
            <person name="Worden A.Z."/>
            <person name="Zhang X."/>
            <person name="Grigoriev I.V."/>
            <person name="Allen A.E."/>
            <person name="Bidle K."/>
            <person name="Borodovsky M."/>
            <person name="Bowler C."/>
            <person name="Brownlee C."/>
            <person name="Cock J.M."/>
            <person name="Elias M."/>
            <person name="Gladyshev V.N."/>
            <person name="Groth M."/>
            <person name="Guda C."/>
            <person name="Hadaegh A."/>
            <person name="Iglesias-Rodriguez M.D."/>
            <person name="Jenkins J."/>
            <person name="Jones B.M."/>
            <person name="Lawson T."/>
            <person name="Leese F."/>
            <person name="Lindquist E."/>
            <person name="Lobanov A."/>
            <person name="Lomsadze A."/>
            <person name="Malik S.B."/>
            <person name="Marsh M.E."/>
            <person name="Mackinder L."/>
            <person name="Mock T."/>
            <person name="Mueller-Roeber B."/>
            <person name="Pagarete A."/>
            <person name="Parker M."/>
            <person name="Probert I."/>
            <person name="Quesneville H."/>
            <person name="Raines C."/>
            <person name="Rensing S.A."/>
            <person name="Riano-Pachon D.M."/>
            <person name="Richier S."/>
            <person name="Rokitta S."/>
            <person name="Shiraiwa Y."/>
            <person name="Soanes D.M."/>
            <person name="van der Giezen M."/>
            <person name="Wahlund T.M."/>
            <person name="Williams B."/>
            <person name="Wilson W."/>
            <person name="Wolfe G."/>
            <person name="Wurch L.L."/>
        </authorList>
    </citation>
    <scope>NUCLEOTIDE SEQUENCE</scope>
</reference>
<sequence length="115" mass="12716">MVPPACPALPRSSILRGSLSSRVVIGTPSGLWGQFSSLFYLLAGLYSDLLLVRFYLSLGYVLLIVNGLLGFPLWGDYVSDPQFIAIDTVIWSVVGLYVHFSSFLQLLYDERSVPL</sequence>
<dbReference type="PaxDb" id="2903-EOD10341"/>
<proteinExistence type="predicted"/>
<dbReference type="GeneID" id="17256493"/>